<dbReference type="InterPro" id="IPR009061">
    <property type="entry name" value="DNA-bd_dom_put_sf"/>
</dbReference>
<gene>
    <name evidence="2" type="ORF">CN495_08155</name>
</gene>
<evidence type="ECO:0000313" key="3">
    <source>
        <dbReference type="Proteomes" id="UP000219897"/>
    </source>
</evidence>
<dbReference type="SUPFAM" id="SSF46955">
    <property type="entry name" value="Putative DNA-binding domain"/>
    <property type="match status" value="1"/>
</dbReference>
<evidence type="ECO:0000313" key="2">
    <source>
        <dbReference type="EMBL" id="PER55716.1"/>
    </source>
</evidence>
<accession>A0ABD6S8A0</accession>
<protein>
    <recommendedName>
        <fullName evidence="1">Helix-turn-helix domain-containing protein</fullName>
    </recommendedName>
</protein>
<dbReference type="InterPro" id="IPR041657">
    <property type="entry name" value="HTH_17"/>
</dbReference>
<dbReference type="Proteomes" id="UP000219897">
    <property type="component" value="Unassembled WGS sequence"/>
</dbReference>
<reference evidence="2 3" key="1">
    <citation type="submission" date="2017-09" db="EMBL/GenBank/DDBJ databases">
        <title>Large-scale bioinformatics analysis of Bacillus genomes uncovers conserved roles of natural products in bacterial physiology.</title>
        <authorList>
            <consortium name="Agbiome Team Llc"/>
            <person name="Bleich R.M."/>
            <person name="Kirk G.J."/>
            <person name="Santa Maria K.C."/>
            <person name="Allen S.E."/>
            <person name="Farag S."/>
            <person name="Shank E.A."/>
            <person name="Bowers A."/>
        </authorList>
    </citation>
    <scope>NUCLEOTIDE SEQUENCE [LARGE SCALE GENOMIC DNA]</scope>
    <source>
        <strain evidence="2 3">AFS005140</strain>
    </source>
</reference>
<dbReference type="Pfam" id="PF12728">
    <property type="entry name" value="HTH_17"/>
    <property type="match status" value="1"/>
</dbReference>
<organism evidence="2 3">
    <name type="scientific">Bacillus thuringiensis</name>
    <dbReference type="NCBI Taxonomy" id="1428"/>
    <lineage>
        <taxon>Bacteria</taxon>
        <taxon>Bacillati</taxon>
        <taxon>Bacillota</taxon>
        <taxon>Bacilli</taxon>
        <taxon>Bacillales</taxon>
        <taxon>Bacillaceae</taxon>
        <taxon>Bacillus</taxon>
        <taxon>Bacillus cereus group</taxon>
    </lineage>
</organism>
<dbReference type="AlphaFoldDB" id="A0ABD6S8A0"/>
<comment type="caution">
    <text evidence="2">The sequence shown here is derived from an EMBL/GenBank/DDBJ whole genome shotgun (WGS) entry which is preliminary data.</text>
</comment>
<evidence type="ECO:0000259" key="1">
    <source>
        <dbReference type="Pfam" id="PF12728"/>
    </source>
</evidence>
<sequence>MVLVLTVVEQNRFVQETIGTLTSRGTQSYVDKVLLFKVLAIAVDKSIPNNKYQFSQMDERLLKNPEVLDSCLQDLLAFLSEYVIEEEETVTYTTTELAEIFDVSVQTIHNWIEAGRFVGIEKGKRNKHIEIAGNTAWKARNGKMHLVSDFVKEWEEEKARVRGASVTSDNEYDFLVNRVVKFEEQYGGEWGSTLGKKDIKEMTAQEESDASMWRYFLERLKTCRRN</sequence>
<feature type="domain" description="Helix-turn-helix" evidence="1">
    <location>
        <begin position="92"/>
        <end position="125"/>
    </location>
</feature>
<proteinExistence type="predicted"/>
<dbReference type="EMBL" id="NTYF01000023">
    <property type="protein sequence ID" value="PER55716.1"/>
    <property type="molecule type" value="Genomic_DNA"/>
</dbReference>
<name>A0ABD6S8A0_BACTU</name>